<reference evidence="3" key="2">
    <citation type="submission" date="2015-01" db="EMBL/GenBank/DDBJ databases">
        <title>Complete genome sequence of Methylobacterium aquaticum strain 22A.</title>
        <authorList>
            <person name="Tani A."/>
            <person name="Ogura Y."/>
            <person name="Hayashi T."/>
        </authorList>
    </citation>
    <scope>NUCLEOTIDE SEQUENCE [LARGE SCALE GENOMIC DNA]</scope>
    <source>
        <strain evidence="3">MA-22A</strain>
    </source>
</reference>
<accession>A0A1Y0Z8U7</accession>
<evidence type="ECO:0000313" key="3">
    <source>
        <dbReference type="Proteomes" id="UP000061432"/>
    </source>
</evidence>
<evidence type="ECO:0000313" key="2">
    <source>
        <dbReference type="EMBL" id="BAR47259.1"/>
    </source>
</evidence>
<evidence type="ECO:0008006" key="4">
    <source>
        <dbReference type="Google" id="ProtNLM"/>
    </source>
</evidence>
<gene>
    <name evidence="2" type="ORF">Maq22A_c28765</name>
</gene>
<feature type="region of interest" description="Disordered" evidence="1">
    <location>
        <begin position="219"/>
        <end position="263"/>
    </location>
</feature>
<dbReference type="KEGG" id="maqu:Maq22A_c28765"/>
<dbReference type="STRING" id="270351.Maq22A_c28765"/>
<organism evidence="2 3">
    <name type="scientific">Methylobacterium aquaticum</name>
    <dbReference type="NCBI Taxonomy" id="270351"/>
    <lineage>
        <taxon>Bacteria</taxon>
        <taxon>Pseudomonadati</taxon>
        <taxon>Pseudomonadota</taxon>
        <taxon>Alphaproteobacteria</taxon>
        <taxon>Hyphomicrobiales</taxon>
        <taxon>Methylobacteriaceae</taxon>
        <taxon>Methylobacterium</taxon>
    </lineage>
</organism>
<feature type="compositionally biased region" description="Low complexity" evidence="1">
    <location>
        <begin position="240"/>
        <end position="252"/>
    </location>
</feature>
<protein>
    <recommendedName>
        <fullName evidence="4">Phage tail tape measure protein</fullName>
    </recommendedName>
</protein>
<evidence type="ECO:0000256" key="1">
    <source>
        <dbReference type="SAM" id="MobiDB-lite"/>
    </source>
</evidence>
<dbReference type="EMBL" id="AP014704">
    <property type="protein sequence ID" value="BAR47259.1"/>
    <property type="molecule type" value="Genomic_DNA"/>
</dbReference>
<feature type="region of interest" description="Disordered" evidence="1">
    <location>
        <begin position="1"/>
        <end position="34"/>
    </location>
</feature>
<reference evidence="2 3" key="1">
    <citation type="journal article" date="2015" name="Genome Announc.">
        <title>Complete Genome Sequence of Methylobacterium aquaticum Strain 22A, Isolated from Racomitrium japonicum Moss.</title>
        <authorList>
            <person name="Tani A."/>
            <person name="Ogura Y."/>
            <person name="Hayashi T."/>
            <person name="Kimbara K."/>
        </authorList>
    </citation>
    <scope>NUCLEOTIDE SEQUENCE [LARGE SCALE GENOMIC DNA]</scope>
    <source>
        <strain evidence="2 3">MA-22A</strain>
    </source>
</reference>
<dbReference type="Proteomes" id="UP000061432">
    <property type="component" value="Chromosome"/>
</dbReference>
<dbReference type="AlphaFoldDB" id="A0A1Y0Z8U7"/>
<name>A0A1Y0Z8U7_9HYPH</name>
<feature type="compositionally biased region" description="Basic residues" evidence="1">
    <location>
        <begin position="1"/>
        <end position="18"/>
    </location>
</feature>
<proteinExistence type="predicted"/>
<sequence>MAARRLHRRLQPRPRPGRGGRPDTAGRGRALGLDPGRIRRGLRMTTEIERLVVSLEANVAAYEREISRAGPVAERAMAEAEHAVEAGSGRIAAAMARAGASLRDELARMAAPESLERIQRAMEQASALPATAGDGAALRRVDDAVGGLAARLGEAGSASREAVAGFAAVAGAVGDIAQKIPAAADLVADLGRRVKAASGEGAAIRARIADAFAISDAAPHGSLAQSPEPAPQGSVPTPAPVRAPARTRPARPAAEEGDDAFRDEVTRLTRRTGLLKIEADSVGREEGAAARAEAAFRLLEAAKKADLAVTPALRAEVDRVAEAYGAATAQVERAEAAQRAAQSASRELGSALADSFKGAILHGERLTTVVARLATTLASRGLDRAFDGLFGRGSPGADLIGDALGSLGLTQNSTGRAAGGPVTPGVAYTVGESGRETFVPLQPGRILPASHGVAPSPTAPTVQVSVSIATADAPSFHRSEAQVSAALARAVQRGLRGL</sequence>